<feature type="region of interest" description="Disordered" evidence="1">
    <location>
        <begin position="53"/>
        <end position="98"/>
    </location>
</feature>
<proteinExistence type="predicted"/>
<reference evidence="2" key="1">
    <citation type="submission" date="2014-02" db="EMBL/GenBank/DDBJ databases">
        <title>The Genome Sequence of Trichophyton rubrum (morphotype fischeri) CBS 288.86.</title>
        <authorList>
            <consortium name="The Broad Institute Genomics Platform"/>
            <person name="Cuomo C.A."/>
            <person name="White T.C."/>
            <person name="Graser Y."/>
            <person name="Martinez-Rossi N."/>
            <person name="Heitman J."/>
            <person name="Young S.K."/>
            <person name="Zeng Q."/>
            <person name="Gargeya S."/>
            <person name="Abouelleil A."/>
            <person name="Alvarado L."/>
            <person name="Chapman S.B."/>
            <person name="Gainer-Dewar J."/>
            <person name="Goldberg J."/>
            <person name="Griggs A."/>
            <person name="Gujja S."/>
            <person name="Hansen M."/>
            <person name="Howarth C."/>
            <person name="Imamovic A."/>
            <person name="Larimer J."/>
            <person name="Martinez D."/>
            <person name="Murphy C."/>
            <person name="Pearson M.D."/>
            <person name="Persinoti G."/>
            <person name="Poon T."/>
            <person name="Priest M."/>
            <person name="Roberts A.D."/>
            <person name="Saif S."/>
            <person name="Shea T.D."/>
            <person name="Sykes S.N."/>
            <person name="Wortman J."/>
            <person name="Nusbaum C."/>
            <person name="Birren B."/>
        </authorList>
    </citation>
    <scope>NUCLEOTIDE SEQUENCE [LARGE SCALE GENOMIC DNA]</scope>
    <source>
        <strain evidence="2">CBS 288.86</strain>
    </source>
</reference>
<dbReference type="HOGENOM" id="CLU_007655_0_1_1"/>
<feature type="compositionally biased region" description="Polar residues" evidence="1">
    <location>
        <begin position="89"/>
        <end position="98"/>
    </location>
</feature>
<dbReference type="AlphaFoldDB" id="A0A022W9F6"/>
<accession>A0A022W9F6</accession>
<organism evidence="2">
    <name type="scientific">Trichophyton rubrum CBS 288.86</name>
    <dbReference type="NCBI Taxonomy" id="1215330"/>
    <lineage>
        <taxon>Eukaryota</taxon>
        <taxon>Fungi</taxon>
        <taxon>Dikarya</taxon>
        <taxon>Ascomycota</taxon>
        <taxon>Pezizomycotina</taxon>
        <taxon>Eurotiomycetes</taxon>
        <taxon>Eurotiomycetidae</taxon>
        <taxon>Onygenales</taxon>
        <taxon>Arthrodermataceae</taxon>
        <taxon>Trichophyton</taxon>
    </lineage>
</organism>
<sequence length="823" mass="93767">MLFMLSRQLRLLPGHIQRPVAPPISTSVISTARRCRIVSGPTFFSSVGSQIAYSPDPSVNPEAEDSNVATNRETPDIPSRRSNEDPRNPLTNYFSQPRGTQTCLINTDQSIPTREPDHLEFSEHLQTWKLQPWQLDLESDLGHSLSIGSKLVDNPHYSRDFTLWRELLLYRQRHYGDTGVIDIWKGLAERCSGIRLPIEGKEADFLWETFVSIGLKHEWMLKELQSHAESIWKEKGLRWKYFYERVVGTFVKEGNQPKALLWHQALKHTHLDNPEGILCVFKTAMSTEEGLDIFRRLCQLSDGHRIYPFVVPIICKHKSVGLALAMHYFLIRRGDFPSSIEDVLPLIQHVQKYSNPQQQCHFLTGLIKSGTLPVGTSIDGFSSHSSQISSATANTTGTQSPMVKDDLGARLFATKTFTFDLILGGLKMFGVGAIGPLTLQQMALKAVDIAELQHQISQLKEIGISTGNSVFAKAVDYFIARKDHQALHDLIHSDQHPDALESLETQESLFHHFSMSHDWRQANLTLTILSFLSPEDPQCYNIQLRNALKLDDRRLISEVLEKMKADHISPSKRTIKWMIWNILPSRRMGTRPILDRPARDAVLRLFGIFQYVIKYGGSIPPESWEAGLKQLIISHRWSELERLCLWLAETYSPQNYTQNPQIPNIRLPPTHPQSPLRIIFSVDFQQAIINCGFLRKPKVNFSGPSTLNPFVPTPHPVALWVCGLILLRRLKEKGVYINTNTVRRVCRTRLAILFGDGPPSKRKSNLLLRKVNPWTLDQIVADANKVWGSPLFSDFTPNIHKLVNPRRRPITSQDHGMQREAKR</sequence>
<evidence type="ECO:0008006" key="3">
    <source>
        <dbReference type="Google" id="ProtNLM"/>
    </source>
</evidence>
<dbReference type="Proteomes" id="UP000023758">
    <property type="component" value="Unassembled WGS sequence"/>
</dbReference>
<protein>
    <recommendedName>
        <fullName evidence="3">Pentatricopeptide repeat domain-containing protein</fullName>
    </recommendedName>
</protein>
<evidence type="ECO:0000256" key="1">
    <source>
        <dbReference type="SAM" id="MobiDB-lite"/>
    </source>
</evidence>
<name>A0A022W9F6_TRIRU</name>
<gene>
    <name evidence="2" type="ORF">H103_02661</name>
</gene>
<dbReference type="OrthoDB" id="5366531at2759"/>
<feature type="compositionally biased region" description="Basic and acidic residues" evidence="1">
    <location>
        <begin position="73"/>
        <end position="87"/>
    </location>
</feature>
<dbReference type="EMBL" id="KK207780">
    <property type="protein sequence ID" value="EZF54688.1"/>
    <property type="molecule type" value="Genomic_DNA"/>
</dbReference>
<evidence type="ECO:0000313" key="2">
    <source>
        <dbReference type="EMBL" id="EZF54688.1"/>
    </source>
</evidence>